<evidence type="ECO:0000313" key="2">
    <source>
        <dbReference type="EMBL" id="RPF70365.1"/>
    </source>
</evidence>
<keyword evidence="1" id="KW-0175">Coiled coil</keyword>
<name>A0A3N5DIA9_9SPHN</name>
<comment type="caution">
    <text evidence="2">The sequence shown here is derived from an EMBL/GenBank/DDBJ whole genome shotgun (WGS) entry which is preliminary data.</text>
</comment>
<protein>
    <submittedName>
        <fullName evidence="2">Uncharacterized protein</fullName>
    </submittedName>
</protein>
<dbReference type="Proteomes" id="UP000275232">
    <property type="component" value="Unassembled WGS sequence"/>
</dbReference>
<feature type="coiled-coil region" evidence="1">
    <location>
        <begin position="190"/>
        <end position="224"/>
    </location>
</feature>
<dbReference type="RefSeq" id="WP_123877758.1">
    <property type="nucleotide sequence ID" value="NZ_RPFZ01000001.1"/>
</dbReference>
<evidence type="ECO:0000256" key="1">
    <source>
        <dbReference type="SAM" id="Coils"/>
    </source>
</evidence>
<keyword evidence="3" id="KW-1185">Reference proteome</keyword>
<reference evidence="2 3" key="1">
    <citation type="submission" date="2018-11" db="EMBL/GenBank/DDBJ databases">
        <title>Erythrobacter spongiae sp. nov., isolated from a marine sponge.</title>
        <authorList>
            <person name="Zhuang L."/>
            <person name="Luo L."/>
        </authorList>
    </citation>
    <scope>NUCLEOTIDE SEQUENCE [LARGE SCALE GENOMIC DNA]</scope>
    <source>
        <strain evidence="2 3">HN-E23</strain>
    </source>
</reference>
<proteinExistence type="predicted"/>
<sequence>MNDSVSDTLPTRSVEDVLRAELAQGDVIIATARPILRHLLANDDQAMFSDEVIARIRGMMLDLARQLLFALARQADMRDPAAFAVEREDDLAVALLEETGLLTHSHALTIEARLADKLNARGIDPVLSPLLQELAASSDQAEAAAAMRVLAAQARFVQHQRRMELPFGELPGELFHAAIETLVSQAGAFQQDARAVAASLRSEYDESERRVNQINRLLMKLQHRAKRALAIGNSGLAIFATALAMGSEQERDTVILSLGENQFARLALSLRASGLDQGDVEEQFVYLHPELSLPAGFDTLRADKAAELLASSSPEALH</sequence>
<dbReference type="EMBL" id="RPFZ01000001">
    <property type="protein sequence ID" value="RPF70365.1"/>
    <property type="molecule type" value="Genomic_DNA"/>
</dbReference>
<organism evidence="2 3">
    <name type="scientific">Aurantiacibacter spongiae</name>
    <dbReference type="NCBI Taxonomy" id="2488860"/>
    <lineage>
        <taxon>Bacteria</taxon>
        <taxon>Pseudomonadati</taxon>
        <taxon>Pseudomonadota</taxon>
        <taxon>Alphaproteobacteria</taxon>
        <taxon>Sphingomonadales</taxon>
        <taxon>Erythrobacteraceae</taxon>
        <taxon>Aurantiacibacter</taxon>
    </lineage>
</organism>
<gene>
    <name evidence="2" type="ORF">EG799_00995</name>
</gene>
<accession>A0A3N5DIA9</accession>
<evidence type="ECO:0000313" key="3">
    <source>
        <dbReference type="Proteomes" id="UP000275232"/>
    </source>
</evidence>
<dbReference type="AlphaFoldDB" id="A0A3N5DIA9"/>
<dbReference type="OrthoDB" id="7390251at2"/>